<dbReference type="Pfam" id="PF12175">
    <property type="entry name" value="WSS_VP"/>
    <property type="match status" value="1"/>
</dbReference>
<dbReference type="EMBL" id="LC738880">
    <property type="protein sequence ID" value="BDT63011.1"/>
    <property type="molecule type" value="Genomic_DNA"/>
</dbReference>
<feature type="transmembrane region" description="Helical" evidence="1">
    <location>
        <begin position="12"/>
        <end position="32"/>
    </location>
</feature>
<name>A0A9C7C971_9VIRU</name>
<dbReference type="SUPFAM" id="SSF158974">
    <property type="entry name" value="WSSV envelope protein-like"/>
    <property type="match status" value="1"/>
</dbReference>
<dbReference type="InterPro" id="IPR022004">
    <property type="entry name" value="WSSV_Vp28"/>
</dbReference>
<dbReference type="InterPro" id="IPR037251">
    <property type="entry name" value="WSSV_Vp28_sf"/>
</dbReference>
<feature type="domain" description="White spot syndrome virus structural envelope protein Vp28" evidence="2">
    <location>
        <begin position="1"/>
        <end position="156"/>
    </location>
</feature>
<keyword evidence="1" id="KW-1133">Transmembrane helix</keyword>
<accession>A0A9C7C971</accession>
<evidence type="ECO:0000313" key="3">
    <source>
        <dbReference type="EMBL" id="BDT63011.1"/>
    </source>
</evidence>
<dbReference type="Gene3D" id="2.60.40.2770">
    <property type="entry name" value="WSSV envelope protein-like"/>
    <property type="match status" value="1"/>
</dbReference>
<organism evidence="3">
    <name type="scientific">Trachysalambria curvirostris nimavirus</name>
    <dbReference type="NCBI Taxonomy" id="2984282"/>
    <lineage>
        <taxon>Viruses</taxon>
        <taxon>Viruses incertae sedis</taxon>
        <taxon>Naldaviricetes</taxon>
        <taxon>Nimaviridae</taxon>
    </lineage>
</organism>
<evidence type="ECO:0000256" key="1">
    <source>
        <dbReference type="SAM" id="Phobius"/>
    </source>
</evidence>
<reference evidence="3" key="1">
    <citation type="submission" date="2022-10" db="EMBL/GenBank/DDBJ databases">
        <title>Genome sequences of endogenous nimaviruses in decapod crustaceans.</title>
        <authorList>
            <person name="Kawato S."/>
            <person name="Nozaki R."/>
            <person name="Kondo H."/>
            <person name="Hirono I."/>
        </authorList>
    </citation>
    <scope>NUCLEOTIDE SEQUENCE</scope>
    <source>
        <strain evidence="3">Ube2021</strain>
    </source>
</reference>
<protein>
    <submittedName>
        <fullName evidence="3">Wsv311-like protein</fullName>
    </submittedName>
</protein>
<keyword evidence="1" id="KW-0812">Transmembrane</keyword>
<keyword evidence="1" id="KW-0472">Membrane</keyword>
<evidence type="ECO:0000259" key="2">
    <source>
        <dbReference type="Pfam" id="PF12175"/>
    </source>
</evidence>
<sequence>MNVSALTGFDVTILVVLVIIITVLITIVSSVIRLRKQILENTASNSTVRCKVISSRGSGGSRVAAMAIEKKYMTSLGQVQTLNKAGDADVKMQNCDIIVNGVAPRLIYTAPHAISGTLMILNNKNENLLIDRLAVAPALTPNSSTLGSNSAASVFFNRTRLPSGQITMVDFGYFVVPSAVEGDTHDLDITFAYDTTE</sequence>
<proteinExistence type="predicted"/>